<dbReference type="CDD" id="cd01451">
    <property type="entry name" value="vWA_Magnesium_chelatase"/>
    <property type="match status" value="1"/>
</dbReference>
<dbReference type="InterPro" id="IPR036465">
    <property type="entry name" value="vWFA_dom_sf"/>
</dbReference>
<dbReference type="InterPro" id="IPR041702">
    <property type="entry name" value="BchD/ChlD_VWA"/>
</dbReference>
<dbReference type="InterPro" id="IPR002035">
    <property type="entry name" value="VWF_A"/>
</dbReference>
<dbReference type="Gene3D" id="3.40.50.300">
    <property type="entry name" value="P-loop containing nucleotide triphosphate hydrolases"/>
    <property type="match status" value="1"/>
</dbReference>
<dbReference type="Pfam" id="PF13519">
    <property type="entry name" value="VWA_2"/>
    <property type="match status" value="1"/>
</dbReference>
<dbReference type="SUPFAM" id="SSF52540">
    <property type="entry name" value="P-loop containing nucleoside triphosphate hydrolases"/>
    <property type="match status" value="1"/>
</dbReference>
<feature type="domain" description="VWFA" evidence="3">
    <location>
        <begin position="414"/>
        <end position="594"/>
    </location>
</feature>
<dbReference type="NCBIfam" id="NF009943">
    <property type="entry name" value="PRK13406.1"/>
    <property type="match status" value="1"/>
</dbReference>
<evidence type="ECO:0000256" key="1">
    <source>
        <dbReference type="ARBA" id="ARBA00005799"/>
    </source>
</evidence>
<dbReference type="Gene3D" id="3.40.50.410">
    <property type="entry name" value="von Willebrand factor, type A domain"/>
    <property type="match status" value="1"/>
</dbReference>
<dbReference type="RefSeq" id="WP_353438265.1">
    <property type="nucleotide sequence ID" value="NZ_CP099959.1"/>
</dbReference>
<dbReference type="InterPro" id="IPR027417">
    <property type="entry name" value="P-loop_NTPase"/>
</dbReference>
<dbReference type="Pfam" id="PF17863">
    <property type="entry name" value="AAA_lid_2"/>
    <property type="match status" value="1"/>
</dbReference>
<dbReference type="PANTHER" id="PTHR43473">
    <property type="entry name" value="MAGNESIUM-CHELATASE SUBUNIT CHLD, CHLOROPLASTIC"/>
    <property type="match status" value="1"/>
</dbReference>
<dbReference type="SMART" id="SM00327">
    <property type="entry name" value="VWA"/>
    <property type="match status" value="1"/>
</dbReference>
<dbReference type="Gene3D" id="1.10.8.80">
    <property type="entry name" value="Magnesium chelatase subunit I, C-Terminal domain"/>
    <property type="match status" value="1"/>
</dbReference>
<sequence>MTEHWLAYLQIAQLLVLAPHHFGGVLVRSRSGPVRDRWLVALEQMAKQNGLSVPLRKIPNAITDENLLGGLDIEATLKQGKPVLREGVLAKCDQGIVVLPMAERLEIGIAARIASALDHGAIQLERDGQSKTMVCRIGVIVLDESIEDDEHVNPKLMERCAFHIDLDGFAWQSLPDEEVDKEFSDFDPSRVQTRLAEIELEDDQIDALVGIAIQLGIASIRAVQFTVRTARYLAALDPLWEGVIPSRDHIERAVSMVLIPRATQLPEQTPEEQANEETPPPEVDDTQSEESNAPQTPDEEVLEDQILDAARASIPADLLARLAQIAMARQKNSSAGKAGVSQMSSKRGRPMGSMAGMPSARGTLSLIDTLRAAVPWQAMRRRETANKNQIGRPCVLIQKDDFRIKRYRERTQTLTTFVVDASGSSAMNRLAEAKGAVELLLAECYVRRDQVALIAFRGSEAELLLSPTRSLVRAKRSLASLPGGGGTPLARAIDSAYQLAKASLKKGMTPTLVFLTDGRANIARDGTPGRAQAQVDAEQSARMAAQVKVRSLWIDTSPQVREEGQHIAHLIGSYYLPLPHAGAQELSQAVIQVLHQ</sequence>
<gene>
    <name evidence="4" type="ORF">NKE59_06990</name>
</gene>
<name>A0AAU8A1H9_9BURK</name>
<dbReference type="InterPro" id="IPR041628">
    <property type="entry name" value="ChlI/MoxR_AAA_lid"/>
</dbReference>
<dbReference type="AlphaFoldDB" id="A0AAU8A1H9"/>
<dbReference type="PANTHER" id="PTHR43473:SF2">
    <property type="entry name" value="MAGNESIUM-CHELATASE SUBUNIT CHLD, CHLOROPLASTIC"/>
    <property type="match status" value="1"/>
</dbReference>
<protein>
    <submittedName>
        <fullName evidence="4">Magnesium chelatase subunit D</fullName>
        <ecNumber evidence="4">6.6.1.1</ecNumber>
    </submittedName>
</protein>
<feature type="region of interest" description="Disordered" evidence="2">
    <location>
        <begin position="264"/>
        <end position="299"/>
    </location>
</feature>
<organism evidence="4">
    <name type="scientific">Polynucleobacter sp. UK-FUSCHL-C3</name>
    <dbReference type="NCBI Taxonomy" id="2955208"/>
    <lineage>
        <taxon>Bacteria</taxon>
        <taxon>Pseudomonadati</taxon>
        <taxon>Pseudomonadota</taxon>
        <taxon>Betaproteobacteria</taxon>
        <taxon>Burkholderiales</taxon>
        <taxon>Burkholderiaceae</taxon>
        <taxon>Polynucleobacter</taxon>
    </lineage>
</organism>
<evidence type="ECO:0000256" key="2">
    <source>
        <dbReference type="SAM" id="MobiDB-lite"/>
    </source>
</evidence>
<comment type="similarity">
    <text evidence="1">Belongs to the Mg-chelatase subunits D/I family.</text>
</comment>
<reference evidence="4" key="1">
    <citation type="submission" date="2022-06" db="EMBL/GenBank/DDBJ databases">
        <title>New Polynucleobacter species.</title>
        <authorList>
            <person name="Hahn M.W."/>
        </authorList>
    </citation>
    <scope>NUCLEOTIDE SEQUENCE</scope>
    <source>
        <strain evidence="4">UK-FUSCHL-C3</strain>
    </source>
</reference>
<feature type="compositionally biased region" description="Polar residues" evidence="2">
    <location>
        <begin position="330"/>
        <end position="345"/>
    </location>
</feature>
<dbReference type="EC" id="6.6.1.1" evidence="4"/>
<keyword evidence="4" id="KW-0436">Ligase</keyword>
<dbReference type="EMBL" id="CP099959">
    <property type="protein sequence ID" value="XCC57236.1"/>
    <property type="molecule type" value="Genomic_DNA"/>
</dbReference>
<accession>A0AAU8A1H9</accession>
<feature type="region of interest" description="Disordered" evidence="2">
    <location>
        <begin position="330"/>
        <end position="356"/>
    </location>
</feature>
<dbReference type="SUPFAM" id="SSF53300">
    <property type="entry name" value="vWA-like"/>
    <property type="match status" value="1"/>
</dbReference>
<dbReference type="GO" id="GO:0016851">
    <property type="term" value="F:magnesium chelatase activity"/>
    <property type="evidence" value="ECO:0007669"/>
    <property type="project" value="UniProtKB-EC"/>
</dbReference>
<proteinExistence type="inferred from homology"/>
<evidence type="ECO:0000259" key="3">
    <source>
        <dbReference type="PROSITE" id="PS50234"/>
    </source>
</evidence>
<evidence type="ECO:0000313" key="4">
    <source>
        <dbReference type="EMBL" id="XCC57236.1"/>
    </source>
</evidence>
<dbReference type="PROSITE" id="PS50234">
    <property type="entry name" value="VWFA"/>
    <property type="match status" value="1"/>
</dbReference>